<evidence type="ECO:0000256" key="3">
    <source>
        <dbReference type="ARBA" id="ARBA00022840"/>
    </source>
</evidence>
<dbReference type="Gene3D" id="3.30.1360.40">
    <property type="match status" value="1"/>
</dbReference>
<dbReference type="Pfam" id="PF02682">
    <property type="entry name" value="CT_C_D"/>
    <property type="match status" value="1"/>
</dbReference>
<evidence type="ECO:0000313" key="6">
    <source>
        <dbReference type="Proteomes" id="UP000289792"/>
    </source>
</evidence>
<dbReference type="GO" id="GO:0005524">
    <property type="term" value="F:ATP binding"/>
    <property type="evidence" value="ECO:0007669"/>
    <property type="project" value="UniProtKB-KW"/>
</dbReference>
<keyword evidence="6" id="KW-1185">Reference proteome</keyword>
<keyword evidence="2 5" id="KW-0378">Hydrolase</keyword>
<dbReference type="GO" id="GO:0017168">
    <property type="term" value="F:5-oxoprolinase (ATP-hydrolyzing) activity"/>
    <property type="evidence" value="ECO:0007669"/>
    <property type="project" value="UniProtKB-EC"/>
</dbReference>
<accession>A0A4Q0XJA2</accession>
<keyword evidence="1" id="KW-0547">Nucleotide-binding</keyword>
<proteinExistence type="predicted"/>
<evidence type="ECO:0000256" key="2">
    <source>
        <dbReference type="ARBA" id="ARBA00022801"/>
    </source>
</evidence>
<evidence type="ECO:0000313" key="5">
    <source>
        <dbReference type="EMBL" id="RXJ50288.1"/>
    </source>
</evidence>
<dbReference type="InterPro" id="IPR029000">
    <property type="entry name" value="Cyclophilin-like_dom_sf"/>
</dbReference>
<dbReference type="PANTHER" id="PTHR34698:SF2">
    <property type="entry name" value="5-OXOPROLINASE SUBUNIT B"/>
    <property type="match status" value="1"/>
</dbReference>
<dbReference type="Gene3D" id="2.40.100.10">
    <property type="entry name" value="Cyclophilin-like"/>
    <property type="match status" value="1"/>
</dbReference>
<organism evidence="5 6">
    <name type="scientific">Gelidibacter gilvus</name>
    <dbReference type="NCBI Taxonomy" id="59602"/>
    <lineage>
        <taxon>Bacteria</taxon>
        <taxon>Pseudomonadati</taxon>
        <taxon>Bacteroidota</taxon>
        <taxon>Flavobacteriia</taxon>
        <taxon>Flavobacteriales</taxon>
        <taxon>Flavobacteriaceae</taxon>
        <taxon>Gelidibacter</taxon>
    </lineage>
</organism>
<sequence>MLKSFQLTYSRFSETSILVEWPQYIAPEILKDILLFKNYLLKNESESIIQITSAYCSILITYKFQISNIEAKITSLKSNYNSRQDLEIQIQKTWKIPVCYDLSFALDLEEMSIEKKLLIPEIIHLHSKTIYKVYFIGFLPGFLYLGGLDKNLFMPRKKSPRQHIEKGAVGIGGEQTGIYPNASPGGWNIIGNSPISFFNRKSDSPCFASAGDNVQFISVDVETYREILSQVENGTYKIESEVLDG</sequence>
<name>A0A4Q0XJA2_9FLAO</name>
<dbReference type="AlphaFoldDB" id="A0A4Q0XJA2"/>
<dbReference type="OrthoDB" id="9778567at2"/>
<dbReference type="SUPFAM" id="SSF50891">
    <property type="entry name" value="Cyclophilin-like"/>
    <property type="match status" value="1"/>
</dbReference>
<dbReference type="SUPFAM" id="SSF160467">
    <property type="entry name" value="PH0987 N-terminal domain-like"/>
    <property type="match status" value="1"/>
</dbReference>
<evidence type="ECO:0000256" key="1">
    <source>
        <dbReference type="ARBA" id="ARBA00022741"/>
    </source>
</evidence>
<dbReference type="InterPro" id="IPR010016">
    <property type="entry name" value="PxpB"/>
</dbReference>
<dbReference type="EC" id="3.5.2.9" evidence="5"/>
<feature type="domain" description="Carboxyltransferase" evidence="4">
    <location>
        <begin position="7"/>
        <end position="208"/>
    </location>
</feature>
<dbReference type="SMART" id="SM00796">
    <property type="entry name" value="AHS1"/>
    <property type="match status" value="1"/>
</dbReference>
<keyword evidence="3" id="KW-0067">ATP-binding</keyword>
<reference evidence="5 6" key="1">
    <citation type="submission" date="2019-01" db="EMBL/GenBank/DDBJ databases">
        <title>Genome sequence of the Antarctic species Gelidibacter gilvus ACAM 158(T).</title>
        <authorList>
            <person name="Bowman J.P."/>
        </authorList>
    </citation>
    <scope>NUCLEOTIDE SEQUENCE [LARGE SCALE GENOMIC DNA]</scope>
    <source>
        <strain evidence="5 6">IC158</strain>
    </source>
</reference>
<dbReference type="NCBIfam" id="TIGR00370">
    <property type="entry name" value="5-oxoprolinase subunit PxpB"/>
    <property type="match status" value="1"/>
</dbReference>
<protein>
    <submittedName>
        <fullName evidence="5">5-oxoprolinase subunit PxpB</fullName>
        <ecNumber evidence="5">3.5.2.9</ecNumber>
    </submittedName>
</protein>
<gene>
    <name evidence="5" type="primary">pxpB</name>
    <name evidence="5" type="ORF">ESZ48_09940</name>
</gene>
<comment type="caution">
    <text evidence="5">The sequence shown here is derived from an EMBL/GenBank/DDBJ whole genome shotgun (WGS) entry which is preliminary data.</text>
</comment>
<evidence type="ECO:0000259" key="4">
    <source>
        <dbReference type="SMART" id="SM00796"/>
    </source>
</evidence>
<dbReference type="PANTHER" id="PTHR34698">
    <property type="entry name" value="5-OXOPROLINASE SUBUNIT B"/>
    <property type="match status" value="1"/>
</dbReference>
<dbReference type="Proteomes" id="UP000289792">
    <property type="component" value="Unassembled WGS sequence"/>
</dbReference>
<dbReference type="EMBL" id="SDDZ01000004">
    <property type="protein sequence ID" value="RXJ50288.1"/>
    <property type="molecule type" value="Genomic_DNA"/>
</dbReference>
<dbReference type="InterPro" id="IPR003833">
    <property type="entry name" value="CT_C_D"/>
</dbReference>